<dbReference type="PROSITE" id="PS50213">
    <property type="entry name" value="FAS1"/>
    <property type="match status" value="1"/>
</dbReference>
<keyword evidence="2" id="KW-0732">Signal</keyword>
<dbReference type="InterPro" id="IPR051465">
    <property type="entry name" value="Cell_Envelope_Struct_Comp"/>
</dbReference>
<feature type="chain" id="PRO_5035169015" evidence="2">
    <location>
        <begin position="31"/>
        <end position="561"/>
    </location>
</feature>
<dbReference type="SUPFAM" id="SSF56925">
    <property type="entry name" value="OMPA-like"/>
    <property type="match status" value="1"/>
</dbReference>
<organism evidence="5 6">
    <name type="scientific">Atlanticothrix silvestris CENA357</name>
    <dbReference type="NCBI Taxonomy" id="1725252"/>
    <lineage>
        <taxon>Bacteria</taxon>
        <taxon>Bacillati</taxon>
        <taxon>Cyanobacteriota</taxon>
        <taxon>Cyanophyceae</taxon>
        <taxon>Nostocales</taxon>
        <taxon>Nodulariaceae</taxon>
        <taxon>Atlanticothrix</taxon>
        <taxon>Atlanticothrix silvestris</taxon>
    </lineage>
</organism>
<dbReference type="PANTHER" id="PTHR43308">
    <property type="entry name" value="OUTER MEMBRANE PROTEIN ALPHA-RELATED"/>
    <property type="match status" value="1"/>
</dbReference>
<feature type="signal peptide" evidence="2">
    <location>
        <begin position="1"/>
        <end position="30"/>
    </location>
</feature>
<accession>A0A8J7H7Q5</accession>
<name>A0A8J7H7Q5_9CYAN</name>
<dbReference type="Proteomes" id="UP000599391">
    <property type="component" value="Unassembled WGS sequence"/>
</dbReference>
<feature type="region of interest" description="Disordered" evidence="1">
    <location>
        <begin position="405"/>
        <end position="428"/>
    </location>
</feature>
<evidence type="ECO:0000256" key="2">
    <source>
        <dbReference type="SAM" id="SignalP"/>
    </source>
</evidence>
<gene>
    <name evidence="5" type="ORF">I8751_03500</name>
</gene>
<feature type="compositionally biased region" description="Low complexity" evidence="1">
    <location>
        <begin position="36"/>
        <end position="59"/>
    </location>
</feature>
<dbReference type="RefSeq" id="WP_214437765.1">
    <property type="nucleotide sequence ID" value="NZ_JAECZB010000004.1"/>
</dbReference>
<protein>
    <submittedName>
        <fullName evidence="5">S-layer homology domain-containing protein</fullName>
    </submittedName>
</protein>
<dbReference type="Pfam" id="PF02469">
    <property type="entry name" value="Fasciclin"/>
    <property type="match status" value="1"/>
</dbReference>
<reference evidence="5 6" key="1">
    <citation type="journal article" date="2021" name="Int. J. Syst. Evol. Microbiol.">
        <title>Amazonocrinis nigriterrae gen. nov., sp. nov., Atlanticothrix silvestris gen. nov., sp. nov. and Dendronalium phyllosphericum gen. nov., sp. nov., nostocacean cyanobacteria from Brazilian environments.</title>
        <authorList>
            <person name="Alvarenga D.O."/>
            <person name="Andreote A.P.D."/>
            <person name="Branco L.H.Z."/>
            <person name="Delbaje E."/>
            <person name="Cruz R.B."/>
            <person name="Varani A.M."/>
            <person name="Fiore M.F."/>
        </authorList>
    </citation>
    <scope>NUCLEOTIDE SEQUENCE [LARGE SCALE GENOMIC DNA]</scope>
    <source>
        <strain evidence="5 6">CENA357</strain>
    </source>
</reference>
<feature type="domain" description="SLH" evidence="4">
    <location>
        <begin position="58"/>
        <end position="121"/>
    </location>
</feature>
<dbReference type="InterPro" id="IPR001119">
    <property type="entry name" value="SLH_dom"/>
</dbReference>
<dbReference type="InterPro" id="IPR036378">
    <property type="entry name" value="FAS1_dom_sf"/>
</dbReference>
<dbReference type="Pfam" id="PF00395">
    <property type="entry name" value="SLH"/>
    <property type="match status" value="3"/>
</dbReference>
<dbReference type="AlphaFoldDB" id="A0A8J7H7Q5"/>
<sequence>MGSLFQWSLAKTTLLALGLTAATVSPIAIANLASAQTPEPTTTPVQTPTTTPTQTPATTSNFTDVSSDYWALPFIQALASRNIITGFPDGTFKPNQSLTRAEFAALIQKAFNQNPVRQLSAGGFSDVPSNYWAASAIQEAYETGFLSGYPGDVFQPNQQIPKVQAIVALTSGLGLTTNEDASNILTTYYTDSSAIPNYAVNNVAAATRANIVVNYPNVNQLNPQVPLTRAEAAAILYQALVRQGQVQPIASNLAASNYIVAGGGTQATNDIVALAASSTSFSTLSSLLKTAGITEILQQPGPYTVFAPTNEAFAALPPSTLEQLQQPENRELLIKILRYHVIPGELTASQLSGGEVKTFEDSPVNIKVDSATNQISVNDAKVIQSGVQASNGVIYPINQVLVPPNLNAQQPQQGTTPDGVTPGRTTRGGSSYIGAAGNIGLAGDTALSETNIAVISKIGLTRTISARPSAVFGDNTLILVPLTFDFAPRSVDSLGEQTFPVSPYIGAGVAIETNDDANLGFLLTGGVDVPLGSRFTINGAVNAAFMDETDVGLLLGIGYNF</sequence>
<dbReference type="PANTHER" id="PTHR43308:SF5">
    <property type="entry name" value="S-LAYER PROTEIN _ PEPTIDOGLYCAN ENDO-BETA-N-ACETYLGLUCOSAMINIDASE"/>
    <property type="match status" value="1"/>
</dbReference>
<dbReference type="EMBL" id="JAECZB010000004">
    <property type="protein sequence ID" value="MBH8551459.1"/>
    <property type="molecule type" value="Genomic_DNA"/>
</dbReference>
<feature type="domain" description="SLH" evidence="4">
    <location>
        <begin position="186"/>
        <end position="250"/>
    </location>
</feature>
<keyword evidence="6" id="KW-1185">Reference proteome</keyword>
<proteinExistence type="predicted"/>
<dbReference type="SMART" id="SM00554">
    <property type="entry name" value="FAS1"/>
    <property type="match status" value="1"/>
</dbReference>
<evidence type="ECO:0000259" key="3">
    <source>
        <dbReference type="PROSITE" id="PS50213"/>
    </source>
</evidence>
<feature type="compositionally biased region" description="Polar residues" evidence="1">
    <location>
        <begin position="406"/>
        <end position="428"/>
    </location>
</feature>
<feature type="domain" description="SLH" evidence="4">
    <location>
        <begin position="124"/>
        <end position="183"/>
    </location>
</feature>
<evidence type="ECO:0000313" key="5">
    <source>
        <dbReference type="EMBL" id="MBH8551459.1"/>
    </source>
</evidence>
<dbReference type="Gene3D" id="2.30.180.10">
    <property type="entry name" value="FAS1 domain"/>
    <property type="match status" value="1"/>
</dbReference>
<dbReference type="InterPro" id="IPR000782">
    <property type="entry name" value="FAS1_domain"/>
</dbReference>
<dbReference type="InterPro" id="IPR011250">
    <property type="entry name" value="OMP/PagP_B-barrel"/>
</dbReference>
<feature type="region of interest" description="Disordered" evidence="1">
    <location>
        <begin position="35"/>
        <end position="60"/>
    </location>
</feature>
<evidence type="ECO:0000259" key="4">
    <source>
        <dbReference type="PROSITE" id="PS51272"/>
    </source>
</evidence>
<evidence type="ECO:0000313" key="6">
    <source>
        <dbReference type="Proteomes" id="UP000599391"/>
    </source>
</evidence>
<dbReference type="FunFam" id="2.30.180.10:FF:000014">
    <property type="entry name" value="Stabilin 1"/>
    <property type="match status" value="1"/>
</dbReference>
<evidence type="ECO:0000256" key="1">
    <source>
        <dbReference type="SAM" id="MobiDB-lite"/>
    </source>
</evidence>
<dbReference type="SUPFAM" id="SSF82153">
    <property type="entry name" value="FAS1 domain"/>
    <property type="match status" value="1"/>
</dbReference>
<comment type="caution">
    <text evidence="5">The sequence shown here is derived from an EMBL/GenBank/DDBJ whole genome shotgun (WGS) entry which is preliminary data.</text>
</comment>
<dbReference type="PROSITE" id="PS51272">
    <property type="entry name" value="SLH"/>
    <property type="match status" value="3"/>
</dbReference>
<feature type="domain" description="FAS1" evidence="3">
    <location>
        <begin position="268"/>
        <end position="401"/>
    </location>
</feature>